<evidence type="ECO:0000259" key="1">
    <source>
        <dbReference type="PROSITE" id="PS51819"/>
    </source>
</evidence>
<dbReference type="PROSITE" id="PS51819">
    <property type="entry name" value="VOC"/>
    <property type="match status" value="1"/>
</dbReference>
<accession>A0A387BKC5</accession>
<dbReference type="EMBL" id="CP032624">
    <property type="protein sequence ID" value="AYG03098.1"/>
    <property type="molecule type" value="Genomic_DNA"/>
</dbReference>
<dbReference type="SUPFAM" id="SSF54593">
    <property type="entry name" value="Glyoxalase/Bleomycin resistance protein/Dihydroxybiphenyl dioxygenase"/>
    <property type="match status" value="1"/>
</dbReference>
<dbReference type="Pfam" id="PF00903">
    <property type="entry name" value="Glyoxalase"/>
    <property type="match status" value="1"/>
</dbReference>
<dbReference type="KEGG" id="gry:D7I44_05850"/>
<dbReference type="InterPro" id="IPR037523">
    <property type="entry name" value="VOC_core"/>
</dbReference>
<sequence>MELKFEITVIPVSDVDRSKAFYASLGFRLDADFTTARGLRVVQFTPPGSAASVTFGEHLTEQEPGSARGLHLVTPDLATARAELVSRGVDVTPIWHDRDGIFHWAGTANRVDGPHPTATSYGSYVSFDDPDGNEWVVQQVVEKLPGR</sequence>
<feature type="domain" description="VOC" evidence="1">
    <location>
        <begin position="4"/>
        <end position="140"/>
    </location>
</feature>
<dbReference type="Proteomes" id="UP000275069">
    <property type="component" value="Chromosome"/>
</dbReference>
<dbReference type="AlphaFoldDB" id="A0A387BKC5"/>
<organism evidence="2 3">
    <name type="scientific">Gryllotalpicola protaetiae</name>
    <dbReference type="NCBI Taxonomy" id="2419771"/>
    <lineage>
        <taxon>Bacteria</taxon>
        <taxon>Bacillati</taxon>
        <taxon>Actinomycetota</taxon>
        <taxon>Actinomycetes</taxon>
        <taxon>Micrococcales</taxon>
        <taxon>Microbacteriaceae</taxon>
        <taxon>Gryllotalpicola</taxon>
    </lineage>
</organism>
<evidence type="ECO:0000313" key="3">
    <source>
        <dbReference type="Proteomes" id="UP000275069"/>
    </source>
</evidence>
<name>A0A387BKC5_9MICO</name>
<dbReference type="InterPro" id="IPR004360">
    <property type="entry name" value="Glyas_Fos-R_dOase_dom"/>
</dbReference>
<reference evidence="2 3" key="1">
    <citation type="submission" date="2018-09" db="EMBL/GenBank/DDBJ databases">
        <title>Genome sequencing of strain 2DFW10M-5.</title>
        <authorList>
            <person name="Heo J."/>
            <person name="Kim S.-J."/>
            <person name="Kwon S.-W."/>
        </authorList>
    </citation>
    <scope>NUCLEOTIDE SEQUENCE [LARGE SCALE GENOMIC DNA]</scope>
    <source>
        <strain evidence="2 3">2DFW10M-5</strain>
    </source>
</reference>
<gene>
    <name evidence="2" type="ORF">D7I44_05850</name>
</gene>
<protein>
    <submittedName>
        <fullName evidence="2">Glyoxalase</fullName>
    </submittedName>
</protein>
<dbReference type="RefSeq" id="WP_120788630.1">
    <property type="nucleotide sequence ID" value="NZ_CP032624.1"/>
</dbReference>
<proteinExistence type="predicted"/>
<keyword evidence="3" id="KW-1185">Reference proteome</keyword>
<evidence type="ECO:0000313" key="2">
    <source>
        <dbReference type="EMBL" id="AYG03098.1"/>
    </source>
</evidence>
<dbReference type="InterPro" id="IPR029068">
    <property type="entry name" value="Glyas_Bleomycin-R_OHBP_Dase"/>
</dbReference>
<dbReference type="Gene3D" id="3.10.180.10">
    <property type="entry name" value="2,3-Dihydroxybiphenyl 1,2-Dioxygenase, domain 1"/>
    <property type="match status" value="1"/>
</dbReference>
<dbReference type="OrthoDB" id="485032at2"/>